<dbReference type="InterPro" id="IPR042541">
    <property type="entry name" value="BART_sf"/>
</dbReference>
<evidence type="ECO:0000259" key="13">
    <source>
        <dbReference type="Pfam" id="PF11527"/>
    </source>
</evidence>
<dbReference type="PANTHER" id="PTHR15487:SF4">
    <property type="entry name" value="ADP-RIBOSYLATION FACTOR-LIKE PROTEIN 2-BINDING PROTEIN"/>
    <property type="match status" value="1"/>
</dbReference>
<evidence type="ECO:0000313" key="15">
    <source>
        <dbReference type="Proteomes" id="UP000292052"/>
    </source>
</evidence>
<dbReference type="OrthoDB" id="302784at2759"/>
<keyword evidence="10 12" id="KW-0539">Nucleus</keyword>
<protein>
    <recommendedName>
        <fullName evidence="5 12">ADP-ribosylation factor-like protein 2-binding protein</fullName>
        <shortName evidence="12">ARF-like 2-binding protein</shortName>
    </recommendedName>
</protein>
<reference evidence="14 15" key="1">
    <citation type="submission" date="2017-03" db="EMBL/GenBank/DDBJ databases">
        <title>Genome of the blue death feigning beetle - Asbolus verrucosus.</title>
        <authorList>
            <person name="Rider S.D."/>
        </authorList>
    </citation>
    <scope>NUCLEOTIDE SEQUENCE [LARGE SCALE GENOMIC DNA]</scope>
    <source>
        <strain evidence="14">Butters</strain>
        <tissue evidence="14">Head and leg muscle</tissue>
    </source>
</reference>
<comment type="function">
    <text evidence="12">Plays a role as an effector of the ADP-ribosylation factor-like protein 2, ARL2.</text>
</comment>
<dbReference type="Pfam" id="PF11527">
    <property type="entry name" value="ARL2_Bind_BART"/>
    <property type="match status" value="1"/>
</dbReference>
<dbReference type="GO" id="GO:0005634">
    <property type="term" value="C:nucleus"/>
    <property type="evidence" value="ECO:0007669"/>
    <property type="project" value="UniProtKB-SubCell"/>
</dbReference>
<evidence type="ECO:0000256" key="10">
    <source>
        <dbReference type="ARBA" id="ARBA00023242"/>
    </source>
</evidence>
<keyword evidence="6 12" id="KW-0963">Cytoplasm</keyword>
<dbReference type="Gene3D" id="1.20.1520.10">
    <property type="entry name" value="ADP-ribosylation factor-like 2-binding protein, domain"/>
    <property type="match status" value="1"/>
</dbReference>
<keyword evidence="15" id="KW-1185">Reference proteome</keyword>
<accession>A0A482VEA5</accession>
<dbReference type="InterPro" id="IPR038849">
    <property type="entry name" value="ARL2BP"/>
</dbReference>
<keyword evidence="11 12" id="KW-0966">Cell projection</keyword>
<comment type="subcellular location">
    <subcellularLocation>
        <location evidence="1 12">Cytoplasm</location>
        <location evidence="1 12">Cytoskeleton</location>
        <location evidence="1 12">Cilium basal body</location>
    </subcellularLocation>
    <subcellularLocation>
        <location evidence="3 12">Cytoplasm</location>
        <location evidence="3 12">Cytoskeleton</location>
        <location evidence="3 12">Microtubule organizing center</location>
        <location evidence="3 12">Centrosome</location>
    </subcellularLocation>
    <subcellularLocation>
        <location evidence="12">Cytoplasm</location>
    </subcellularLocation>
    <subcellularLocation>
        <location evidence="2 12">Nucleus</location>
    </subcellularLocation>
    <subcellularLocation>
        <location evidence="12">Mitochondrion intermembrane space</location>
    </subcellularLocation>
</comment>
<keyword evidence="9 12" id="KW-0206">Cytoskeleton</keyword>
<gene>
    <name evidence="14" type="ORF">BDFB_000255</name>
</gene>
<comment type="caution">
    <text evidence="14">The sequence shown here is derived from an EMBL/GenBank/DDBJ whole genome shotgun (WGS) entry which is preliminary data.</text>
</comment>
<keyword evidence="7 12" id="KW-0969">Cilium</keyword>
<evidence type="ECO:0000256" key="12">
    <source>
        <dbReference type="RuleBase" id="RU367099"/>
    </source>
</evidence>
<evidence type="ECO:0000256" key="4">
    <source>
        <dbReference type="ARBA" id="ARBA00009880"/>
    </source>
</evidence>
<dbReference type="STRING" id="1661398.A0A482VEA5"/>
<evidence type="ECO:0000256" key="8">
    <source>
        <dbReference type="ARBA" id="ARBA00023128"/>
    </source>
</evidence>
<evidence type="ECO:0000313" key="14">
    <source>
        <dbReference type="EMBL" id="RZB77467.1"/>
    </source>
</evidence>
<dbReference type="GO" id="GO:0051457">
    <property type="term" value="P:maintenance of protein location in nucleus"/>
    <property type="evidence" value="ECO:0007669"/>
    <property type="project" value="TreeGrafter"/>
</dbReference>
<sequence length="187" mass="22617">MATEQCPYDDLDISHRCLEASEKYFAQVIGCIEDILMDENFLNLHTEFMEEHWQEFDEGEENKLVYSDIFEKYLETIEKYIETELKKAIPEFKMLEFEYELRYGLGKCSWFLNNFTLKTWCRNEERLISSHWKRHNELEGEIFEILSTFSDFVSFKEKFLDYKAMKEGKTADFSEDFSIIQYKLENL</sequence>
<dbReference type="EMBL" id="QDEB01108441">
    <property type="protein sequence ID" value="RZB77467.1"/>
    <property type="molecule type" value="Genomic_DNA"/>
</dbReference>
<evidence type="ECO:0000256" key="3">
    <source>
        <dbReference type="ARBA" id="ARBA00004300"/>
    </source>
</evidence>
<evidence type="ECO:0000256" key="1">
    <source>
        <dbReference type="ARBA" id="ARBA00004120"/>
    </source>
</evidence>
<evidence type="ECO:0000256" key="7">
    <source>
        <dbReference type="ARBA" id="ARBA00023069"/>
    </source>
</evidence>
<name>A0A482VEA5_ASBVE</name>
<feature type="domain" description="BART" evidence="13">
    <location>
        <begin position="25"/>
        <end position="167"/>
    </location>
</feature>
<comment type="similarity">
    <text evidence="4 12">Belongs to the ARL2BP family.</text>
</comment>
<evidence type="ECO:0000256" key="6">
    <source>
        <dbReference type="ARBA" id="ARBA00022490"/>
    </source>
</evidence>
<dbReference type="GO" id="GO:0005758">
    <property type="term" value="C:mitochondrial intermembrane space"/>
    <property type="evidence" value="ECO:0007669"/>
    <property type="project" value="UniProtKB-SubCell"/>
</dbReference>
<evidence type="ECO:0000256" key="11">
    <source>
        <dbReference type="ARBA" id="ARBA00023273"/>
    </source>
</evidence>
<dbReference type="PANTHER" id="PTHR15487">
    <property type="entry name" value="ADP-RIBOSYLATION FACTOR-LIKE PROTEIN 2-BINDING PROTEIN"/>
    <property type="match status" value="1"/>
</dbReference>
<proteinExistence type="inferred from homology"/>
<evidence type="ECO:0000256" key="2">
    <source>
        <dbReference type="ARBA" id="ARBA00004123"/>
    </source>
</evidence>
<keyword evidence="8 12" id="KW-0496">Mitochondrion</keyword>
<evidence type="ECO:0000256" key="9">
    <source>
        <dbReference type="ARBA" id="ARBA00023212"/>
    </source>
</evidence>
<organism evidence="14 15">
    <name type="scientific">Asbolus verrucosus</name>
    <name type="common">Desert ironclad beetle</name>
    <dbReference type="NCBI Taxonomy" id="1661398"/>
    <lineage>
        <taxon>Eukaryota</taxon>
        <taxon>Metazoa</taxon>
        <taxon>Ecdysozoa</taxon>
        <taxon>Arthropoda</taxon>
        <taxon>Hexapoda</taxon>
        <taxon>Insecta</taxon>
        <taxon>Pterygota</taxon>
        <taxon>Neoptera</taxon>
        <taxon>Endopterygota</taxon>
        <taxon>Coleoptera</taxon>
        <taxon>Polyphaga</taxon>
        <taxon>Cucujiformia</taxon>
        <taxon>Tenebrionidae</taxon>
        <taxon>Pimeliinae</taxon>
        <taxon>Asbolus</taxon>
    </lineage>
</organism>
<dbReference type="InterPro" id="IPR023379">
    <property type="entry name" value="BART_dom"/>
</dbReference>
<evidence type="ECO:0000256" key="5">
    <source>
        <dbReference type="ARBA" id="ARBA00014849"/>
    </source>
</evidence>
<dbReference type="GO" id="GO:0005929">
    <property type="term" value="C:cilium"/>
    <property type="evidence" value="ECO:0007669"/>
    <property type="project" value="UniProtKB-UniRule"/>
</dbReference>
<dbReference type="AlphaFoldDB" id="A0A482VEA5"/>
<dbReference type="Proteomes" id="UP000292052">
    <property type="component" value="Unassembled WGS sequence"/>
</dbReference>
<dbReference type="GO" id="GO:0005813">
    <property type="term" value="C:centrosome"/>
    <property type="evidence" value="ECO:0007669"/>
    <property type="project" value="UniProtKB-SubCell"/>
</dbReference>